<keyword evidence="4" id="KW-1185">Reference proteome</keyword>
<evidence type="ECO:0000259" key="2">
    <source>
        <dbReference type="Pfam" id="PF10145"/>
    </source>
</evidence>
<dbReference type="KEGG" id="xdi:EZH22_23355"/>
<name>A0A974PMI6_9HYPH</name>
<reference evidence="3 4" key="1">
    <citation type="submission" date="2020-10" db="EMBL/GenBank/DDBJ databases">
        <title>Degradation of 1,4-Dioxane by Xanthobacter sp. YN2, via a Novel Group-2 Soluble Di-Iron Monooxygenase.</title>
        <authorList>
            <person name="Ma F."/>
            <person name="Wang Y."/>
            <person name="Yang J."/>
            <person name="Guo H."/>
            <person name="Su D."/>
            <person name="Yu L."/>
        </authorList>
    </citation>
    <scope>NUCLEOTIDE SEQUENCE [LARGE SCALE GENOMIC DNA]</scope>
    <source>
        <strain evidence="3 4">YN2</strain>
    </source>
</reference>
<evidence type="ECO:0000313" key="4">
    <source>
        <dbReference type="Proteomes" id="UP000596427"/>
    </source>
</evidence>
<sequence>MAGRTLEARAIISAKDQASAVFAQVGRAAAKMGAATKAASGIAGKNVNAVTAPLGKLDKVVHRVSGAVAATYAAHRGARVVENVAELYKTFDDLARYQRAILGITEAQQAPLLKQATSGEIKGFNDIEILHAQLDLAQRGLQQDAIIPITKAAASFALALGTDLPTAAKTLEGILFSTGKDLHDTGAAVEAANKAASYATKLAKIGGLDEEDVRQFFKYAGAPGSVAGFSDATMGAVAAILRKSNIRGDEAGVAMRAFAGKLVAPTKKGMAALDALGIDYASYTKMPGALSADNLGAAVKRQLGRSLSEAQMAALRAAMEDPDVVGDQGAFTDKAVEIVGAGFAKNKKGQLAAKDAQAIAKVASTFYRLAVESVDVEGLLRTIIEKNPTLAQSNALFTERQGARFSVLAKGGLPLFNEYVQKLLGAGDNFHLKIAEERSAGFAGAMKQAEAATLNFTTALGRAWDPELTGAMRTFATTVQHLSELDPTVLKLGTAVGGTVAALIAFEAAAKAGAIVMGLANAASAGAGAGAAVGGVAAAGAAGAGAGAAAGGLGVLGAAGVGLAAAGVGYLGYKGAEALAETEWMKHLTDALNYWNSARPTFDGPLAGGGAPLGPGLRPLDGNNVKAEVSGRADVNVTVKVEPSDWLQATVKEAKGAMKIQNGAPTGRSMPEAEPPSSGASGQW</sequence>
<dbReference type="Pfam" id="PF10145">
    <property type="entry name" value="PhageMin_Tail"/>
    <property type="match status" value="1"/>
</dbReference>
<organism evidence="3 4">
    <name type="scientific">Xanthobacter dioxanivorans</name>
    <dbReference type="NCBI Taxonomy" id="2528964"/>
    <lineage>
        <taxon>Bacteria</taxon>
        <taxon>Pseudomonadati</taxon>
        <taxon>Pseudomonadota</taxon>
        <taxon>Alphaproteobacteria</taxon>
        <taxon>Hyphomicrobiales</taxon>
        <taxon>Xanthobacteraceae</taxon>
        <taxon>Xanthobacter</taxon>
    </lineage>
</organism>
<dbReference type="RefSeq" id="WP_203192798.1">
    <property type="nucleotide sequence ID" value="NZ_CP063362.1"/>
</dbReference>
<dbReference type="NCBIfam" id="TIGR01760">
    <property type="entry name" value="tape_meas_TP901"/>
    <property type="match status" value="1"/>
</dbReference>
<dbReference type="EMBL" id="CP063362">
    <property type="protein sequence ID" value="QRG05926.1"/>
    <property type="molecule type" value="Genomic_DNA"/>
</dbReference>
<dbReference type="InterPro" id="IPR010090">
    <property type="entry name" value="Phage_tape_meas"/>
</dbReference>
<feature type="region of interest" description="Disordered" evidence="1">
    <location>
        <begin position="660"/>
        <end position="684"/>
    </location>
</feature>
<proteinExistence type="predicted"/>
<evidence type="ECO:0000313" key="3">
    <source>
        <dbReference type="EMBL" id="QRG05926.1"/>
    </source>
</evidence>
<protein>
    <submittedName>
        <fullName evidence="3">Phage tail tape measure protein</fullName>
    </submittedName>
</protein>
<dbReference type="AlphaFoldDB" id="A0A974PMI6"/>
<accession>A0A974PMI6</accession>
<feature type="domain" description="Phage tail tape measure protein" evidence="2">
    <location>
        <begin position="123"/>
        <end position="316"/>
    </location>
</feature>
<gene>
    <name evidence="3" type="ORF">EZH22_23355</name>
</gene>
<dbReference type="Proteomes" id="UP000596427">
    <property type="component" value="Chromosome"/>
</dbReference>
<evidence type="ECO:0000256" key="1">
    <source>
        <dbReference type="SAM" id="MobiDB-lite"/>
    </source>
</evidence>